<dbReference type="SUPFAM" id="SSF48208">
    <property type="entry name" value="Six-hairpin glycosidases"/>
    <property type="match status" value="1"/>
</dbReference>
<dbReference type="InterPro" id="IPR008928">
    <property type="entry name" value="6-hairpin_glycosidase_sf"/>
</dbReference>
<feature type="domain" description="Mannosylglycerate hydrolase MGH1-like glycoside hydrolase" evidence="3">
    <location>
        <begin position="322"/>
        <end position="634"/>
    </location>
</feature>
<accession>A0A1B2EQY1</accession>
<protein>
    <submittedName>
        <fullName evidence="4">Amylo-alpha-1,6-glucosidase</fullName>
    </submittedName>
</protein>
<feature type="domain" description="Putative glycogen debranching enzyme N-terminal" evidence="2">
    <location>
        <begin position="39"/>
        <end position="230"/>
    </location>
</feature>
<geneLocation type="plasmid" evidence="4">
    <name>unnamed1</name>
</geneLocation>
<gene>
    <name evidence="4" type="ORF">BB934_29245</name>
    <name evidence="5" type="ORF">BB934_38480</name>
</gene>
<dbReference type="Pfam" id="PF22422">
    <property type="entry name" value="MGH1-like_GH"/>
    <property type="match status" value="1"/>
</dbReference>
<feature type="compositionally biased region" description="Basic and acidic residues" evidence="1">
    <location>
        <begin position="11"/>
        <end position="21"/>
    </location>
</feature>
<dbReference type="InterPro" id="IPR054491">
    <property type="entry name" value="MGH1-like_GH"/>
</dbReference>
<dbReference type="EMBL" id="CP016619">
    <property type="protein sequence ID" value="ANY84137.1"/>
    <property type="molecule type" value="Genomic_DNA"/>
</dbReference>
<dbReference type="GO" id="GO:0005975">
    <property type="term" value="P:carbohydrate metabolic process"/>
    <property type="evidence" value="ECO:0007669"/>
    <property type="project" value="InterPro"/>
</dbReference>
<organism evidence="4">
    <name type="scientific">Microvirga ossetica</name>
    <dbReference type="NCBI Taxonomy" id="1882682"/>
    <lineage>
        <taxon>Bacteria</taxon>
        <taxon>Pseudomonadati</taxon>
        <taxon>Pseudomonadota</taxon>
        <taxon>Alphaproteobacteria</taxon>
        <taxon>Hyphomicrobiales</taxon>
        <taxon>Methylobacteriaceae</taxon>
        <taxon>Microvirga</taxon>
    </lineage>
</organism>
<name>A0A1B2EQY1_9HYPH</name>
<evidence type="ECO:0000259" key="2">
    <source>
        <dbReference type="Pfam" id="PF14742"/>
    </source>
</evidence>
<reference evidence="4" key="1">
    <citation type="submission" date="2016-07" db="EMBL/GenBank/DDBJ databases">
        <title>Microvirga ossetica sp. nov. a new species of rhizobia isolated from root nodules of the legume species Vicia alpestris Steven originated from North Ossetia region in the Caucasus.</title>
        <authorList>
            <person name="Safronova V.I."/>
            <person name="Kuznetsova I.G."/>
            <person name="Sazanova A.L."/>
            <person name="Belimov A."/>
            <person name="Andronov E."/>
            <person name="Osledkin Y.S."/>
            <person name="Onishchuk O.P."/>
            <person name="Kurchak O.N."/>
            <person name="Shaposhnikov A.I."/>
            <person name="Willems A."/>
            <person name="Tikhonovich I.A."/>
        </authorList>
    </citation>
    <scope>NUCLEOTIDE SEQUENCE [LARGE SCALE GENOMIC DNA]</scope>
    <source>
        <strain evidence="4">V5/3M</strain>
        <plasmid evidence="4">unnamed1</plasmid>
        <plasmid evidence="5">unnamed2</plasmid>
    </source>
</reference>
<dbReference type="InterPro" id="IPR012341">
    <property type="entry name" value="6hp_glycosidase-like_sf"/>
</dbReference>
<geneLocation type="plasmid" evidence="5">
    <name>unnamed2</name>
</geneLocation>
<evidence type="ECO:0000313" key="5">
    <source>
        <dbReference type="EMBL" id="ANY84137.1"/>
    </source>
</evidence>
<dbReference type="AlphaFoldDB" id="A0A1B2EQY1"/>
<keyword evidence="4" id="KW-0614">Plasmid</keyword>
<dbReference type="RefSeq" id="WP_099513503.1">
    <property type="nucleotide sequence ID" value="NZ_CP016617.1"/>
</dbReference>
<dbReference type="KEGG" id="moc:BB934_38480"/>
<feature type="region of interest" description="Disordered" evidence="1">
    <location>
        <begin position="1"/>
        <end position="21"/>
    </location>
</feature>
<dbReference type="Pfam" id="PF14742">
    <property type="entry name" value="GDE_N_bis"/>
    <property type="match status" value="1"/>
</dbReference>
<dbReference type="EMBL" id="CP016617">
    <property type="protein sequence ID" value="ANY82393.1"/>
    <property type="molecule type" value="Genomic_DNA"/>
</dbReference>
<dbReference type="OrthoDB" id="9759959at2"/>
<evidence type="ECO:0000259" key="3">
    <source>
        <dbReference type="Pfam" id="PF22422"/>
    </source>
</evidence>
<sequence>MSERVMGPASDHPEPSSEQLSEHYIEAQTSLVERSLRTLKTGDAFVVLDTHGDCGTVPDSPEGLFFQDTRYLSRFEMRFEGKRPLLLGSVIQDDNAALTVDLTNPDIRPGEDTALPRDIIALNRTKFLWKGVLYERIGLRNYDAHRRVFRLECRFDADFCDLFEVRGMQRDHRGHLSIKTVTPDRIVFSYEGLDGIVRQSMLHFEPWPTRLEAKRAIYEMALEPDERRSILISVACEEQKTGEIFSPEVPNFLKAYRDTRRALRATTREIAKIKTSNHLFNEVISRSASDMYMLVTPTECGLYPYAGIPWYSTVFGRDGIITAMMLLWADPSIAKGVLRYLAEMQATDVDPAADAQPGKILHERRLGEMARLGEVPFRRYYGTVDATPLFVMLAGQYYERTGDQETIKAIWPNIEAALRWCDEYGDRDGDGFVEYHRETDQGLANQGWKDSHDSIFHADGSGAEGPIALCEVQAYVFAAKQAAARLATTLNQADISNRLAKEAINLRERFEAAFWCEDISTYALALDGAKRPCRVRASNAGHALFAGIAAPERARRVARTLMSPDFFSGWGIRTLARGEARYNPMSYHNGSIWPHDNGMIALGMAQYGLKHEAAQVFRALFEVASYQELRRLPELFCGFTRRRHRGPTAYPVACSPQAWAAATPFALLGSSLGLELNHEGNAVRFNDPTLPSFLDEVLIHELRVNASTFDLRLHRYGQDVSLNVLKRAGDARILLAK</sequence>
<proteinExistence type="predicted"/>
<evidence type="ECO:0000313" key="4">
    <source>
        <dbReference type="EMBL" id="ANY82393.1"/>
    </source>
</evidence>
<dbReference type="KEGG" id="moc:BB934_29245"/>
<dbReference type="InterPro" id="IPR032856">
    <property type="entry name" value="GDE_N_bis"/>
</dbReference>
<evidence type="ECO:0000256" key="1">
    <source>
        <dbReference type="SAM" id="MobiDB-lite"/>
    </source>
</evidence>
<dbReference type="Gene3D" id="1.50.10.10">
    <property type="match status" value="1"/>
</dbReference>